<dbReference type="PROSITE" id="PS50181">
    <property type="entry name" value="FBOX"/>
    <property type="match status" value="1"/>
</dbReference>
<organism evidence="2 3">
    <name type="scientific">Rhynchospora tenuis</name>
    <dbReference type="NCBI Taxonomy" id="198213"/>
    <lineage>
        <taxon>Eukaryota</taxon>
        <taxon>Viridiplantae</taxon>
        <taxon>Streptophyta</taxon>
        <taxon>Embryophyta</taxon>
        <taxon>Tracheophyta</taxon>
        <taxon>Spermatophyta</taxon>
        <taxon>Magnoliopsida</taxon>
        <taxon>Liliopsida</taxon>
        <taxon>Poales</taxon>
        <taxon>Cyperaceae</taxon>
        <taxon>Cyperoideae</taxon>
        <taxon>Rhynchosporeae</taxon>
        <taxon>Rhynchospora</taxon>
    </lineage>
</organism>
<dbReference type="Pfam" id="PF00646">
    <property type="entry name" value="F-box"/>
    <property type="match status" value="1"/>
</dbReference>
<dbReference type="InterPro" id="IPR053772">
    <property type="entry name" value="At1g61320/At1g61330-like"/>
</dbReference>
<dbReference type="InterPro" id="IPR006566">
    <property type="entry name" value="FBD"/>
</dbReference>
<name>A0AAD5ZW69_9POAL</name>
<evidence type="ECO:0000259" key="1">
    <source>
        <dbReference type="PROSITE" id="PS50181"/>
    </source>
</evidence>
<feature type="domain" description="F-box" evidence="1">
    <location>
        <begin position="17"/>
        <end position="65"/>
    </location>
</feature>
<evidence type="ECO:0000313" key="2">
    <source>
        <dbReference type="EMBL" id="KAJ3705167.1"/>
    </source>
</evidence>
<dbReference type="InterPro" id="IPR036047">
    <property type="entry name" value="F-box-like_dom_sf"/>
</dbReference>
<accession>A0AAD5ZW69</accession>
<sequence length="410" mass="45821">MDGHQSQKSRTDFELNPDFLSSMPSEIITNILVKLPFKEAVRTSILSSKWKYSWASIPNLAFKRYMTESEIIRAVDNALLVHQGPILKFELDCCQHVGFKLLHNLSLCGCQLLGITIEKIVSGCPLLEGLKVFDFVEHGCLHGCLVIRLQGFKLLHNLSLCGCQLLGITIEKIVSGCPLLEGLKVFDFVEHGCLVIRAPKLIRLHLEGVFTNLLLETPKLISLRIFLFELPHSDQDFGLANDGCKSKFLSTISALPHIEELKIGALFCEYLASGSIPKKLPVTFHHLKKILVFLDGTSKEVDAVDAALCIFRNAPNLKKLCLTVPSLLIWEEQRITSIPFLKQLEVVKVLGFEDVVSMLAFAKFILSTAPQLQKLIIDKDYINELDDGMGFLMKLASLSRLSSKAVIVFF</sequence>
<dbReference type="SUPFAM" id="SSF81383">
    <property type="entry name" value="F-box domain"/>
    <property type="match status" value="1"/>
</dbReference>
<dbReference type="AlphaFoldDB" id="A0AAD5ZW69"/>
<dbReference type="Gene3D" id="3.80.10.10">
    <property type="entry name" value="Ribonuclease Inhibitor"/>
    <property type="match status" value="1"/>
</dbReference>
<protein>
    <recommendedName>
        <fullName evidence="1">F-box domain-containing protein</fullName>
    </recommendedName>
</protein>
<dbReference type="Proteomes" id="UP001210211">
    <property type="component" value="Unassembled WGS sequence"/>
</dbReference>
<reference evidence="2 3" key="1">
    <citation type="journal article" date="2022" name="Cell">
        <title>Repeat-based holocentromeres influence genome architecture and karyotype evolution.</title>
        <authorList>
            <person name="Hofstatter P.G."/>
            <person name="Thangavel G."/>
            <person name="Lux T."/>
            <person name="Neumann P."/>
            <person name="Vondrak T."/>
            <person name="Novak P."/>
            <person name="Zhang M."/>
            <person name="Costa L."/>
            <person name="Castellani M."/>
            <person name="Scott A."/>
            <person name="Toegelov H."/>
            <person name="Fuchs J."/>
            <person name="Mata-Sucre Y."/>
            <person name="Dias Y."/>
            <person name="Vanzela A.L.L."/>
            <person name="Huettel B."/>
            <person name="Almeida C.C.S."/>
            <person name="Simkova H."/>
            <person name="Souza G."/>
            <person name="Pedrosa-Harand A."/>
            <person name="Macas J."/>
            <person name="Mayer K.F.X."/>
            <person name="Houben A."/>
            <person name="Marques A."/>
        </authorList>
    </citation>
    <scope>NUCLEOTIDE SEQUENCE [LARGE SCALE GENOMIC DNA]</scope>
    <source>
        <strain evidence="2">RhyTen1mFocal</strain>
    </source>
</reference>
<dbReference type="InterPro" id="IPR032675">
    <property type="entry name" value="LRR_dom_sf"/>
</dbReference>
<dbReference type="PANTHER" id="PTHR34145:SF28">
    <property type="entry name" value="F-BOX DOMAIN-CONTAINING PROTEIN"/>
    <property type="match status" value="1"/>
</dbReference>
<dbReference type="PANTHER" id="PTHR34145">
    <property type="entry name" value="OS02G0105600 PROTEIN"/>
    <property type="match status" value="1"/>
</dbReference>
<dbReference type="SUPFAM" id="SSF52047">
    <property type="entry name" value="RNI-like"/>
    <property type="match status" value="1"/>
</dbReference>
<dbReference type="EMBL" id="JAMRDG010000001">
    <property type="protein sequence ID" value="KAJ3705167.1"/>
    <property type="molecule type" value="Genomic_DNA"/>
</dbReference>
<dbReference type="SMART" id="SM00579">
    <property type="entry name" value="FBD"/>
    <property type="match status" value="1"/>
</dbReference>
<evidence type="ECO:0000313" key="3">
    <source>
        <dbReference type="Proteomes" id="UP001210211"/>
    </source>
</evidence>
<dbReference type="InterPro" id="IPR001810">
    <property type="entry name" value="F-box_dom"/>
</dbReference>
<gene>
    <name evidence="2" type="ORF">LUZ61_008872</name>
</gene>
<keyword evidence="3" id="KW-1185">Reference proteome</keyword>
<proteinExistence type="predicted"/>
<comment type="caution">
    <text evidence="2">The sequence shown here is derived from an EMBL/GenBank/DDBJ whole genome shotgun (WGS) entry which is preliminary data.</text>
</comment>